<dbReference type="GO" id="GO:0016787">
    <property type="term" value="F:hydrolase activity"/>
    <property type="evidence" value="ECO:0007669"/>
    <property type="project" value="UniProtKB-KW"/>
</dbReference>
<dbReference type="FunCoup" id="A0A0U5EUF9">
    <property type="interactions" value="228"/>
</dbReference>
<dbReference type="InterPro" id="IPR029058">
    <property type="entry name" value="AB_hydrolase_fold"/>
</dbReference>
<dbReference type="InParanoid" id="A0A0U5EUF9"/>
<keyword evidence="2" id="KW-0732">Signal</keyword>
<evidence type="ECO:0000259" key="3">
    <source>
        <dbReference type="Pfam" id="PF07859"/>
    </source>
</evidence>
<dbReference type="PANTHER" id="PTHR48081:SF8">
    <property type="entry name" value="ALPHA_BETA HYDROLASE FOLD-3 DOMAIN-CONTAINING PROTEIN-RELATED"/>
    <property type="match status" value="1"/>
</dbReference>
<feature type="domain" description="Alpha/beta hydrolase fold-3" evidence="3">
    <location>
        <begin position="109"/>
        <end position="309"/>
    </location>
</feature>
<dbReference type="KEGG" id="pnl:PNK_2290"/>
<dbReference type="InterPro" id="IPR050300">
    <property type="entry name" value="GDXG_lipolytic_enzyme"/>
</dbReference>
<dbReference type="PANTHER" id="PTHR48081">
    <property type="entry name" value="AB HYDROLASE SUPERFAMILY PROTEIN C4A8.06C"/>
    <property type="match status" value="1"/>
</dbReference>
<dbReference type="RefSeq" id="WP_158021803.1">
    <property type="nucleotide sequence ID" value="NZ_LN879502.1"/>
</dbReference>
<dbReference type="EMBL" id="LN879502">
    <property type="protein sequence ID" value="CUI17888.1"/>
    <property type="molecule type" value="Genomic_DNA"/>
</dbReference>
<feature type="chain" id="PRO_5006856370" evidence="2">
    <location>
        <begin position="27"/>
        <end position="334"/>
    </location>
</feature>
<proteinExistence type="predicted"/>
<dbReference type="Gene3D" id="3.40.50.1820">
    <property type="entry name" value="alpha/beta hydrolase"/>
    <property type="match status" value="1"/>
</dbReference>
<feature type="signal peptide" evidence="2">
    <location>
        <begin position="1"/>
        <end position="26"/>
    </location>
</feature>
<gene>
    <name evidence="4" type="ORF">PNK_2290</name>
</gene>
<evidence type="ECO:0000313" key="4">
    <source>
        <dbReference type="EMBL" id="CUI17888.1"/>
    </source>
</evidence>
<dbReference type="InterPro" id="IPR013094">
    <property type="entry name" value="AB_hydrolase_3"/>
</dbReference>
<dbReference type="Pfam" id="PF07859">
    <property type="entry name" value="Abhydrolase_3"/>
    <property type="match status" value="1"/>
</dbReference>
<dbReference type="SUPFAM" id="SSF53474">
    <property type="entry name" value="alpha/beta-Hydrolases"/>
    <property type="match status" value="1"/>
</dbReference>
<keyword evidence="5" id="KW-1185">Reference proteome</keyword>
<evidence type="ECO:0000313" key="5">
    <source>
        <dbReference type="Proteomes" id="UP000069902"/>
    </source>
</evidence>
<evidence type="ECO:0000256" key="2">
    <source>
        <dbReference type="SAM" id="SignalP"/>
    </source>
</evidence>
<dbReference type="STRING" id="389348.PNK_2290"/>
<dbReference type="Proteomes" id="UP000069902">
    <property type="component" value="Chromosome cPNK"/>
</dbReference>
<name>A0A0U5EUF9_9BACT</name>
<sequence>MFKNIRLYTTAVYLGACLCLFGSLQAEEPFSYQPALDPQTELFLKDFNRIQQQPFDKLDVSTMRQTLPPSSTTIPVKKTQDLNIKGPLGLIPIRIYTPEGKGPFPVYISFEGGGWVAGNLDSNDAICREICKRSGCLVVSVEYRKAPENPFPKPLEDCYAATAWIADHIQEFNGNPKLLAVGGDSAGGNLAAAVTLLARAKGPFLRCQVLMYPVTNFDFDTLSYYENAEGYLLTRDIMKRFWSLYLNGADGKNSLASPLQANLYKLPPAMVIVAYFDPLRDEGLAYAYQLKKFGVPVVLRNYPTIHGFISFGNQLKLSHQALAEISQFLKQQMR</sequence>
<reference evidence="5" key="1">
    <citation type="submission" date="2015-09" db="EMBL/GenBank/DDBJ databases">
        <authorList>
            <person name="Bertelli C."/>
        </authorList>
    </citation>
    <scope>NUCLEOTIDE SEQUENCE [LARGE SCALE GENOMIC DNA]</scope>
    <source>
        <strain evidence="5">KNic</strain>
    </source>
</reference>
<protein>
    <submittedName>
        <fullName evidence="4">Lipase</fullName>
    </submittedName>
</protein>
<keyword evidence="1" id="KW-0378">Hydrolase</keyword>
<evidence type="ECO:0000256" key="1">
    <source>
        <dbReference type="ARBA" id="ARBA00022801"/>
    </source>
</evidence>
<organism evidence="4 5">
    <name type="scientific">Candidatus Protochlamydia naegleriophila</name>
    <dbReference type="NCBI Taxonomy" id="389348"/>
    <lineage>
        <taxon>Bacteria</taxon>
        <taxon>Pseudomonadati</taxon>
        <taxon>Chlamydiota</taxon>
        <taxon>Chlamydiia</taxon>
        <taxon>Parachlamydiales</taxon>
        <taxon>Parachlamydiaceae</taxon>
        <taxon>Candidatus Protochlamydia</taxon>
    </lineage>
</organism>
<accession>A0A0U5EUF9</accession>
<dbReference type="PATRIC" id="fig|389348.3.peg.2571"/>
<dbReference type="AlphaFoldDB" id="A0A0U5EUF9"/>